<comment type="caution">
    <text evidence="3">The sequence shown here is derived from an EMBL/GenBank/DDBJ whole genome shotgun (WGS) entry which is preliminary data.</text>
</comment>
<keyword evidence="2" id="KW-0812">Transmembrane</keyword>
<dbReference type="SUPFAM" id="SSF51445">
    <property type="entry name" value="(Trans)glycosidases"/>
    <property type="match status" value="1"/>
</dbReference>
<gene>
    <name evidence="3" type="ORF">KDH_54370</name>
</gene>
<accession>A0ABQ6G1E3</accession>
<keyword evidence="2" id="KW-0472">Membrane</keyword>
<feature type="compositionally biased region" description="Low complexity" evidence="1">
    <location>
        <begin position="47"/>
        <end position="67"/>
    </location>
</feature>
<sequence length="414" mass="45099">MNVLNKVLNIFKKPGNVVLTLVVIAAIILVALSYRLVSASPEQAQVAATPTATQHPTATPTLAPTPTVKASPTPAPVILPVQDRSKVLGIAGEPGTNYDGIPWIRLSHPSCGWGNLRGDVLKNTIQAYHRKGIRVLFSICQANNASLLDTAKFDDAARAYPDAVQCGNEQMKQDASVSFLYTPPDKFAQFYDLCEKAIHKVRASTPVILGSLDPHVAGADYQLLVNQVSYLDQMQTAMNTSVHPGGNWSWRNQTIGLIDSWHNGWGGSNNLASLFDFWSQQFQIDKSQLGNHMWVIEGTGCFKGCGINIDSSYELAVSHILTLITDVQTIKQLKVPFFYFSGKDFVDQGVTWPIGILDINGHPKPIRQDMGMGGRTLTLACGSKSVTVADQLQLLSRLYANCALPSDYLNTLTS</sequence>
<organism evidence="3 4">
    <name type="scientific">Dictyobacter halimunensis</name>
    <dbReference type="NCBI Taxonomy" id="3026934"/>
    <lineage>
        <taxon>Bacteria</taxon>
        <taxon>Bacillati</taxon>
        <taxon>Chloroflexota</taxon>
        <taxon>Ktedonobacteria</taxon>
        <taxon>Ktedonobacterales</taxon>
        <taxon>Dictyobacteraceae</taxon>
        <taxon>Dictyobacter</taxon>
    </lineage>
</organism>
<evidence type="ECO:0000256" key="1">
    <source>
        <dbReference type="SAM" id="MobiDB-lite"/>
    </source>
</evidence>
<proteinExistence type="predicted"/>
<feature type="transmembrane region" description="Helical" evidence="2">
    <location>
        <begin position="16"/>
        <end position="37"/>
    </location>
</feature>
<dbReference type="Gene3D" id="3.20.20.80">
    <property type="entry name" value="Glycosidases"/>
    <property type="match status" value="1"/>
</dbReference>
<dbReference type="InterPro" id="IPR017853">
    <property type="entry name" value="GH"/>
</dbReference>
<keyword evidence="4" id="KW-1185">Reference proteome</keyword>
<evidence type="ECO:0000313" key="4">
    <source>
        <dbReference type="Proteomes" id="UP001344906"/>
    </source>
</evidence>
<feature type="region of interest" description="Disordered" evidence="1">
    <location>
        <begin position="47"/>
        <end position="70"/>
    </location>
</feature>
<evidence type="ECO:0000256" key="2">
    <source>
        <dbReference type="SAM" id="Phobius"/>
    </source>
</evidence>
<evidence type="ECO:0008006" key="5">
    <source>
        <dbReference type="Google" id="ProtNLM"/>
    </source>
</evidence>
<name>A0ABQ6G1E3_9CHLR</name>
<dbReference type="EMBL" id="BSRI01000002">
    <property type="protein sequence ID" value="GLV58606.1"/>
    <property type="molecule type" value="Genomic_DNA"/>
</dbReference>
<keyword evidence="2" id="KW-1133">Transmembrane helix</keyword>
<protein>
    <recommendedName>
        <fullName evidence="5">Glycoside hydrolase family 5 domain-containing protein</fullName>
    </recommendedName>
</protein>
<dbReference type="Proteomes" id="UP001344906">
    <property type="component" value="Unassembled WGS sequence"/>
</dbReference>
<reference evidence="3 4" key="1">
    <citation type="submission" date="2023-02" db="EMBL/GenBank/DDBJ databases">
        <title>Dictyobacter halimunensis sp. nov., a new member of the class Ktedonobacteria from forest soil in a geothermal area.</title>
        <authorList>
            <person name="Rachmania M.K."/>
            <person name="Ningsih F."/>
            <person name="Sakai Y."/>
            <person name="Yabe S."/>
            <person name="Yokota A."/>
            <person name="Sjamsuridzal W."/>
        </authorList>
    </citation>
    <scope>NUCLEOTIDE SEQUENCE [LARGE SCALE GENOMIC DNA]</scope>
    <source>
        <strain evidence="3 4">S3.2.2.5</strain>
    </source>
</reference>
<evidence type="ECO:0000313" key="3">
    <source>
        <dbReference type="EMBL" id="GLV58606.1"/>
    </source>
</evidence>